<dbReference type="Gene3D" id="3.40.50.1240">
    <property type="entry name" value="Phosphoglycerate mutase-like"/>
    <property type="match status" value="1"/>
</dbReference>
<dbReference type="PANTHER" id="PTHR20963">
    <property type="entry name" value="MULTIPLE INOSITOL POLYPHOSPHATE PHOSPHATASE-RELATED"/>
    <property type="match status" value="1"/>
</dbReference>
<dbReference type="InterPro" id="IPR000560">
    <property type="entry name" value="His_Pase_clade-2"/>
</dbReference>
<dbReference type="OrthoDB" id="6509975at2759"/>
<feature type="region of interest" description="Disordered" evidence="2">
    <location>
        <begin position="479"/>
        <end position="504"/>
    </location>
</feature>
<dbReference type="PROSITE" id="PS00616">
    <property type="entry name" value="HIS_ACID_PHOSPHAT_1"/>
    <property type="match status" value="1"/>
</dbReference>
<keyword evidence="4" id="KW-1185">Reference proteome</keyword>
<gene>
    <name evidence="3" type="ORF">BCV70DRAFT_201282</name>
</gene>
<keyword evidence="1" id="KW-0378">Hydrolase</keyword>
<feature type="region of interest" description="Disordered" evidence="2">
    <location>
        <begin position="267"/>
        <end position="296"/>
    </location>
</feature>
<evidence type="ECO:0000313" key="4">
    <source>
        <dbReference type="Proteomes" id="UP000246740"/>
    </source>
</evidence>
<protein>
    <submittedName>
        <fullName evidence="3">Phosphoglycerate mutase-like protein</fullName>
    </submittedName>
</protein>
<organism evidence="3 4">
    <name type="scientific">Testicularia cyperi</name>
    <dbReference type="NCBI Taxonomy" id="1882483"/>
    <lineage>
        <taxon>Eukaryota</taxon>
        <taxon>Fungi</taxon>
        <taxon>Dikarya</taxon>
        <taxon>Basidiomycota</taxon>
        <taxon>Ustilaginomycotina</taxon>
        <taxon>Ustilaginomycetes</taxon>
        <taxon>Ustilaginales</taxon>
        <taxon>Anthracoideaceae</taxon>
        <taxon>Testicularia</taxon>
    </lineage>
</organism>
<sequence length="620" mass="69286">MPAITAALSPAGAPPSHTLAAGTQGLPSNVFHNLGQYSPWFPASSLDSEAELPDHCTVTFVSQLERHGSRYPTGGAYRELRKTLRRIAKHLEWVPDHNSKVTIEEALDPSLRWLRHWTETKKTEDGGLRNRLGNSELTPYGQYEAFASGRRFSERYSHLFESGTVDVNRDYAESTGTSKRQSPLAALERSICSDHAAQAADFASAASPLWLWTVVRKHLCHLVEERRSEPEPRGSLLERPFVRASGADRVIATSRFWLQGFATPRHEFQHSSPESAPWPPKGRPSVIDTFKGRKPQRPIVGLPEPDVIISEARSADKMGQTASNNTLDVYTCLAFEKNVRDNAQSEASRRVSSFAKNATREIEKRLAGQLGARSGGNKDRRGERLHFSPKEIQQLFSLCAFDTAARLDPYGFALDDPERNRDVASPFCSLFEADEFANVYEITTDIEKDYGFGSHQALHRALATPWLRELLARLEGREPMLTPPTSINTTLDSSSETFPLPSQRGPRAFADFTHDNQLAPIIAALNLWDEEHAWRTSETTPFSGRMTIEKVDCGSSQEYIRVLVNDAPASLTEGKWCPASNTTDAARTHDHLCPVSSFLSQLSWVDEPAEWNRCYEKKGR</sequence>
<evidence type="ECO:0000256" key="2">
    <source>
        <dbReference type="SAM" id="MobiDB-lite"/>
    </source>
</evidence>
<dbReference type="Proteomes" id="UP000246740">
    <property type="component" value="Unassembled WGS sequence"/>
</dbReference>
<dbReference type="PANTHER" id="PTHR20963:SF24">
    <property type="entry name" value="3-PHYTASE B"/>
    <property type="match status" value="1"/>
</dbReference>
<dbReference type="Pfam" id="PF00328">
    <property type="entry name" value="His_Phos_2"/>
    <property type="match status" value="2"/>
</dbReference>
<dbReference type="InParanoid" id="A0A317XP50"/>
<dbReference type="AlphaFoldDB" id="A0A317XP50"/>
<evidence type="ECO:0000313" key="3">
    <source>
        <dbReference type="EMBL" id="PWY99060.1"/>
    </source>
</evidence>
<name>A0A317XP50_9BASI</name>
<feature type="compositionally biased region" description="Polar residues" evidence="2">
    <location>
        <begin position="483"/>
        <end position="497"/>
    </location>
</feature>
<reference evidence="3 4" key="1">
    <citation type="journal article" date="2018" name="Mol. Biol. Evol.">
        <title>Broad Genomic Sampling Reveals a Smut Pathogenic Ancestry of the Fungal Clade Ustilaginomycotina.</title>
        <authorList>
            <person name="Kijpornyongpan T."/>
            <person name="Mondo S.J."/>
            <person name="Barry K."/>
            <person name="Sandor L."/>
            <person name="Lee J."/>
            <person name="Lipzen A."/>
            <person name="Pangilinan J."/>
            <person name="LaButti K."/>
            <person name="Hainaut M."/>
            <person name="Henrissat B."/>
            <person name="Grigoriev I.V."/>
            <person name="Spatafora J.W."/>
            <person name="Aime M.C."/>
        </authorList>
    </citation>
    <scope>NUCLEOTIDE SEQUENCE [LARGE SCALE GENOMIC DNA]</scope>
    <source>
        <strain evidence="3 4">MCA 3645</strain>
    </source>
</reference>
<evidence type="ECO:0000256" key="1">
    <source>
        <dbReference type="ARBA" id="ARBA00022801"/>
    </source>
</evidence>
<dbReference type="InterPro" id="IPR033379">
    <property type="entry name" value="Acid_Pase_AS"/>
</dbReference>
<dbReference type="STRING" id="1882483.A0A317XP50"/>
<dbReference type="SUPFAM" id="SSF53254">
    <property type="entry name" value="Phosphoglycerate mutase-like"/>
    <property type="match status" value="2"/>
</dbReference>
<dbReference type="EMBL" id="KZ819196">
    <property type="protein sequence ID" value="PWY99060.1"/>
    <property type="molecule type" value="Genomic_DNA"/>
</dbReference>
<accession>A0A317XP50</accession>
<dbReference type="CDD" id="cd07061">
    <property type="entry name" value="HP_HAP_like"/>
    <property type="match status" value="1"/>
</dbReference>
<proteinExistence type="predicted"/>
<dbReference type="InterPro" id="IPR029033">
    <property type="entry name" value="His_PPase_superfam"/>
</dbReference>
<dbReference type="GO" id="GO:0003993">
    <property type="term" value="F:acid phosphatase activity"/>
    <property type="evidence" value="ECO:0007669"/>
    <property type="project" value="TreeGrafter"/>
</dbReference>